<keyword evidence="5" id="KW-0813">Transport</keyword>
<feature type="compositionally biased region" description="Low complexity" evidence="9">
    <location>
        <begin position="1189"/>
        <end position="1218"/>
    </location>
</feature>
<dbReference type="OrthoDB" id="405996at2759"/>
<gene>
    <name evidence="11" type="ORF">SAPIO_CDS3673</name>
</gene>
<dbReference type="GO" id="GO:0046856">
    <property type="term" value="P:phosphatidylinositol dephosphorylation"/>
    <property type="evidence" value="ECO:0007669"/>
    <property type="project" value="InterPro"/>
</dbReference>
<keyword evidence="6" id="KW-0963">Cytoplasm</keyword>
<evidence type="ECO:0000256" key="6">
    <source>
        <dbReference type="ARBA" id="ARBA00022490"/>
    </source>
</evidence>
<evidence type="ECO:0000256" key="5">
    <source>
        <dbReference type="ARBA" id="ARBA00022448"/>
    </source>
</evidence>
<dbReference type="Proteomes" id="UP000028545">
    <property type="component" value="Unassembled WGS sequence"/>
</dbReference>
<feature type="domain" description="SAC" evidence="10">
    <location>
        <begin position="253"/>
        <end position="622"/>
    </location>
</feature>
<protein>
    <recommendedName>
        <fullName evidence="4">phosphoinositide 5-phosphatase</fullName>
        <ecNumber evidence="4">3.1.3.36</ecNumber>
    </recommendedName>
</protein>
<keyword evidence="8" id="KW-0653">Protein transport</keyword>
<evidence type="ECO:0000313" key="11">
    <source>
        <dbReference type="EMBL" id="KEZ44630.1"/>
    </source>
</evidence>
<keyword evidence="12" id="KW-1185">Reference proteome</keyword>
<dbReference type="InterPro" id="IPR036691">
    <property type="entry name" value="Endo/exonu/phosph_ase_sf"/>
</dbReference>
<comment type="similarity">
    <text evidence="3">In the central section; belongs to the inositol 1,4,5-trisphosphate 5-phosphatase family.</text>
</comment>
<dbReference type="InterPro" id="IPR002013">
    <property type="entry name" value="SAC_dom"/>
</dbReference>
<dbReference type="FunFam" id="3.60.10.10:FF:000029">
    <property type="entry name" value="Inositol polyphosphate 5-phosphatase"/>
    <property type="match status" value="1"/>
</dbReference>
<evidence type="ECO:0000259" key="10">
    <source>
        <dbReference type="PROSITE" id="PS50275"/>
    </source>
</evidence>
<dbReference type="GO" id="GO:0016020">
    <property type="term" value="C:membrane"/>
    <property type="evidence" value="ECO:0007669"/>
    <property type="project" value="TreeGrafter"/>
</dbReference>
<feature type="compositionally biased region" description="Acidic residues" evidence="9">
    <location>
        <begin position="1404"/>
        <end position="1413"/>
    </location>
</feature>
<dbReference type="SMART" id="SM00128">
    <property type="entry name" value="IPPc"/>
    <property type="match status" value="1"/>
</dbReference>
<evidence type="ECO:0000256" key="7">
    <source>
        <dbReference type="ARBA" id="ARBA00022801"/>
    </source>
</evidence>
<comment type="subcellular location">
    <subcellularLocation>
        <location evidence="1">Cytoplasm</location>
    </subcellularLocation>
</comment>
<dbReference type="SUPFAM" id="SSF56219">
    <property type="entry name" value="DNase I-like"/>
    <property type="match status" value="1"/>
</dbReference>
<dbReference type="Pfam" id="PF02383">
    <property type="entry name" value="Syja_N"/>
    <property type="match status" value="1"/>
</dbReference>
<feature type="compositionally biased region" description="Low complexity" evidence="9">
    <location>
        <begin position="1092"/>
        <end position="1103"/>
    </location>
</feature>
<dbReference type="PANTHER" id="PTHR11200">
    <property type="entry name" value="INOSITOL 5-PHOSPHATASE"/>
    <property type="match status" value="1"/>
</dbReference>
<feature type="region of interest" description="Disordered" evidence="9">
    <location>
        <begin position="1375"/>
        <end position="1428"/>
    </location>
</feature>
<dbReference type="EC" id="3.1.3.36" evidence="4"/>
<feature type="region of interest" description="Disordered" evidence="9">
    <location>
        <begin position="1077"/>
        <end position="1113"/>
    </location>
</feature>
<feature type="compositionally biased region" description="Polar residues" evidence="9">
    <location>
        <begin position="1272"/>
        <end position="1283"/>
    </location>
</feature>
<dbReference type="PROSITE" id="PS50275">
    <property type="entry name" value="SAC"/>
    <property type="match status" value="1"/>
</dbReference>
<feature type="compositionally biased region" description="Low complexity" evidence="9">
    <location>
        <begin position="1227"/>
        <end position="1247"/>
    </location>
</feature>
<evidence type="ECO:0000256" key="9">
    <source>
        <dbReference type="SAM" id="MobiDB-lite"/>
    </source>
</evidence>
<evidence type="ECO:0000256" key="1">
    <source>
        <dbReference type="ARBA" id="ARBA00004496"/>
    </source>
</evidence>
<accession>A0A084GBB8</accession>
<reference evidence="11 12" key="1">
    <citation type="journal article" date="2014" name="Genome Announc.">
        <title>Draft genome sequence of the pathogenic fungus Scedosporium apiospermum.</title>
        <authorList>
            <person name="Vandeputte P."/>
            <person name="Ghamrawi S."/>
            <person name="Rechenmann M."/>
            <person name="Iltis A."/>
            <person name="Giraud S."/>
            <person name="Fleury M."/>
            <person name="Thornton C."/>
            <person name="Delhaes L."/>
            <person name="Meyer W."/>
            <person name="Papon N."/>
            <person name="Bouchara J.P."/>
        </authorList>
    </citation>
    <scope>NUCLEOTIDE SEQUENCE [LARGE SCALE GENOMIC DNA]</scope>
    <source>
        <strain evidence="11 12">IHEM 14462</strain>
    </source>
</reference>
<dbReference type="HOGENOM" id="CLU_003016_2_1_1"/>
<keyword evidence="7" id="KW-0378">Hydrolase</keyword>
<dbReference type="EMBL" id="JOWA01000088">
    <property type="protein sequence ID" value="KEZ44630.1"/>
    <property type="molecule type" value="Genomic_DNA"/>
</dbReference>
<dbReference type="VEuPathDB" id="FungiDB:SAPIO_CDS3673"/>
<dbReference type="InterPro" id="IPR046985">
    <property type="entry name" value="IP5"/>
</dbReference>
<dbReference type="GO" id="GO:0043813">
    <property type="term" value="F:phosphatidylinositol-3,5-bisphosphate 5-phosphatase activity"/>
    <property type="evidence" value="ECO:0007669"/>
    <property type="project" value="TreeGrafter"/>
</dbReference>
<evidence type="ECO:0000256" key="2">
    <source>
        <dbReference type="ARBA" id="ARBA00008943"/>
    </source>
</evidence>
<feature type="region of interest" description="Disordered" evidence="9">
    <location>
        <begin position="66"/>
        <end position="88"/>
    </location>
</feature>
<dbReference type="Gene3D" id="3.60.10.10">
    <property type="entry name" value="Endonuclease/exonuclease/phosphatase"/>
    <property type="match status" value="1"/>
</dbReference>
<evidence type="ECO:0000313" key="12">
    <source>
        <dbReference type="Proteomes" id="UP000028545"/>
    </source>
</evidence>
<dbReference type="OMA" id="QHPCFEL"/>
<dbReference type="GeneID" id="27722745"/>
<organism evidence="11 12">
    <name type="scientific">Pseudallescheria apiosperma</name>
    <name type="common">Scedosporium apiospermum</name>
    <dbReference type="NCBI Taxonomy" id="563466"/>
    <lineage>
        <taxon>Eukaryota</taxon>
        <taxon>Fungi</taxon>
        <taxon>Dikarya</taxon>
        <taxon>Ascomycota</taxon>
        <taxon>Pezizomycotina</taxon>
        <taxon>Sordariomycetes</taxon>
        <taxon>Hypocreomycetidae</taxon>
        <taxon>Microascales</taxon>
        <taxon>Microascaceae</taxon>
        <taxon>Scedosporium</taxon>
    </lineage>
</organism>
<dbReference type="PANTHER" id="PTHR11200:SF257">
    <property type="entry name" value="PHOSPHOINOSITIDE 5-PHOSPHATASE"/>
    <property type="match status" value="1"/>
</dbReference>
<dbReference type="GO" id="GO:0005737">
    <property type="term" value="C:cytoplasm"/>
    <property type="evidence" value="ECO:0007669"/>
    <property type="project" value="UniProtKB-SubCell"/>
</dbReference>
<dbReference type="GO" id="GO:0015031">
    <property type="term" value="P:protein transport"/>
    <property type="evidence" value="ECO:0007669"/>
    <property type="project" value="UniProtKB-KW"/>
</dbReference>
<dbReference type="InterPro" id="IPR000300">
    <property type="entry name" value="IPPc"/>
</dbReference>
<comment type="caution">
    <text evidence="11">The sequence shown here is derived from an EMBL/GenBank/DDBJ whole genome shotgun (WGS) entry which is preliminary data.</text>
</comment>
<dbReference type="GO" id="GO:0004439">
    <property type="term" value="F:phosphatidylinositol-4,5-bisphosphate 5-phosphatase activity"/>
    <property type="evidence" value="ECO:0007669"/>
    <property type="project" value="UniProtKB-EC"/>
</dbReference>
<name>A0A084GBB8_PSEDA</name>
<evidence type="ECO:0000256" key="4">
    <source>
        <dbReference type="ARBA" id="ARBA00013044"/>
    </source>
</evidence>
<evidence type="ECO:0000256" key="8">
    <source>
        <dbReference type="ARBA" id="ARBA00022927"/>
    </source>
</evidence>
<proteinExistence type="inferred from homology"/>
<evidence type="ECO:0000256" key="3">
    <source>
        <dbReference type="ARBA" id="ARBA00009678"/>
    </source>
</evidence>
<comment type="similarity">
    <text evidence="2">Belongs to the synaptojanin family.</text>
</comment>
<dbReference type="RefSeq" id="XP_016644429.1">
    <property type="nucleotide sequence ID" value="XM_016786423.1"/>
</dbReference>
<feature type="region of interest" description="Disordered" evidence="9">
    <location>
        <begin position="1136"/>
        <end position="1354"/>
    </location>
</feature>
<feature type="compositionally biased region" description="Polar residues" evidence="9">
    <location>
        <begin position="1302"/>
        <end position="1320"/>
    </location>
</feature>
<sequence length="1428" mass="156120">MLSLEPNCELSRTEELRHLCSTSPSADNVLEAPFFDPSPRCAFDLDVIHSAQQFSLDRNEGICKLPMERPSTTGSWPVHRPSPGPEKSSQIFIREHPHRAIAIVSDSHSLIFRYSTTVSGNSTPLSVHGHRPRNGDGFESKCMVEFSRNTRHVLQHYRPLTPQPIYGTLGLISVDGDVFLCVVTQATRAATIRPGETVERIASVEFYCLNTSDYDFVYSLDNLDPELSDSSSVYGQNLARRDLAIEQHPCQELRKLLSNGTFYYSTDFDLTSRLQNRPASNTTFDIDNFDESFLWNFFMINPLVKFRSRLMPPEREALDHSRILTSAIRGFCGTMTIPQAAAPVAPKSSRLPSFLSVISRLSCKRVGTRFNSRGIDDDGNVANFVESETTYWSPAGIVFSYVQVRGSVPVFWEQAPDLIPGRQKITITRSPDGTQPAFDKHFQGLEEVYGAVHIINLLSDAKPGEAELTQLYRYGTAHCPLSRPGGKESRDHALLKSSEYDFHAETKAIGYEAAKGIRRYIEDSIDAFAYYLAHEDDDGADDGSTLHEKDSRLVVVLQQEGVFRTNCLDCLDRTNLIQTMISQMAVETFLGHRGEYAASDFWMRHSSLWADNGDALSKIYAGTGALKTSFTRHGKMSLSGAMADFRKSAQRLYHNNFTDSSRQLTIDLLLGRLMGQQAVQLFDPISDYVAVELSKRSAEFSSNRSITIFVGTFNLNGKTHGIEEDLSRWLWPAAVGTTLPEIVAVGFQEIVELSPQQIMNSDPSRKHLWEQAVRRTLNARAKASGEKYILLRSGQLVGAALCLFVKSSVLGNIKNVEGSVKKTGMSGMAGNKGAVAIRLDYANTPICFVTAHLAAGFSNYDERNRDFATIHRGLRFQRNRGIDDHDTVIWFGDFNYRIGLDRETTLSYIQRGDLATLYDNDQLNLQMVAGLSFPYYSESRITFAPTYKFDLGTDEYDSSEKARIPAWTDRILRKGSNIKQIAYDSAPLRFSDHRPVYAVFNCVVSIVDEALRQSISETLYKKRMGEVGGSVTNIEDEDSEEDEDLVGYDAIEPGLPPASSDRQKWWLANGLSARVDAVPPNPANSGMTTVLNPNRPNNPFTPTEEPDWVSIPRSSSRQSLSSLASSAYEVINHSTILSTSGGTPSGRRLPPPFDAGSLPAKVGRMAITDDVLSRSPQQRETPPPPPLPRRQATAPISQAQATSTSLAAPRPVQRTRTAAPPPPPPRSVSVSRQVSPPRAVPPSSQRGPSPPPGKETKGAGAGPPPVAKKPSYLTSTSLVPGSTTDKESPPPLPARSPAPVEQSASTNGTRSASPAPSTQRRPVAPPKPPKPVVGIKPAKGDVGTPPAPPGAVRLPGMSGGGGVVGVKAAAASAAVAHAKKQPPPQVPAKPQTKEPLHGAAAEVDLLDSLDGDGDGGLGGWETLKPQMR</sequence>
<dbReference type="Pfam" id="PF22669">
    <property type="entry name" value="Exo_endo_phos2"/>
    <property type="match status" value="1"/>
</dbReference>
<dbReference type="KEGG" id="sapo:SAPIO_CDS3673"/>